<proteinExistence type="predicted"/>
<feature type="region of interest" description="Disordered" evidence="1">
    <location>
        <begin position="145"/>
        <end position="174"/>
    </location>
</feature>
<gene>
    <name evidence="2" type="ORF">QVE165_LOCUS183</name>
</gene>
<evidence type="ECO:0000313" key="3">
    <source>
        <dbReference type="Proteomes" id="UP000663832"/>
    </source>
</evidence>
<comment type="caution">
    <text evidence="2">The sequence shown here is derived from an EMBL/GenBank/DDBJ whole genome shotgun (WGS) entry which is preliminary data.</text>
</comment>
<dbReference type="Proteomes" id="UP000663832">
    <property type="component" value="Unassembled WGS sequence"/>
</dbReference>
<protein>
    <submittedName>
        <fullName evidence="2">Uncharacterized protein</fullName>
    </submittedName>
</protein>
<dbReference type="OrthoDB" id="10034933at2759"/>
<keyword evidence="3" id="KW-1185">Reference proteome</keyword>
<feature type="compositionally biased region" description="Gly residues" evidence="1">
    <location>
        <begin position="165"/>
        <end position="174"/>
    </location>
</feature>
<organism evidence="2 3">
    <name type="scientific">Adineta steineri</name>
    <dbReference type="NCBI Taxonomy" id="433720"/>
    <lineage>
        <taxon>Eukaryota</taxon>
        <taxon>Metazoa</taxon>
        <taxon>Spiralia</taxon>
        <taxon>Gnathifera</taxon>
        <taxon>Rotifera</taxon>
        <taxon>Eurotatoria</taxon>
        <taxon>Bdelloidea</taxon>
        <taxon>Adinetida</taxon>
        <taxon>Adinetidae</taxon>
        <taxon>Adineta</taxon>
    </lineage>
</organism>
<evidence type="ECO:0000256" key="1">
    <source>
        <dbReference type="SAM" id="MobiDB-lite"/>
    </source>
</evidence>
<name>A0A813MXM5_9BILA</name>
<sequence length="174" mass="19226">MGEILILKSINGRQLTDALVNSWFDANEMFVTKTLFSHDRYSVEVTFIDEDRADMMSDLLSTCCGDLISVERPQTLMTPLNTSFDDERVPSPAPSVCSVSSKVSCFSQRLISSDKKRNDDNDKIKLAVGRGRVIDTNLSQMDKFTTKNTNNGVDDDTHSVASSGFGRGRGSTLK</sequence>
<evidence type="ECO:0000313" key="2">
    <source>
        <dbReference type="EMBL" id="CAF0730077.1"/>
    </source>
</evidence>
<dbReference type="AlphaFoldDB" id="A0A813MXM5"/>
<accession>A0A813MXM5</accession>
<dbReference type="EMBL" id="CAJNOM010000001">
    <property type="protein sequence ID" value="CAF0730077.1"/>
    <property type="molecule type" value="Genomic_DNA"/>
</dbReference>
<reference evidence="2" key="1">
    <citation type="submission" date="2021-02" db="EMBL/GenBank/DDBJ databases">
        <authorList>
            <person name="Nowell W R."/>
        </authorList>
    </citation>
    <scope>NUCLEOTIDE SEQUENCE</scope>
</reference>